<evidence type="ECO:0000256" key="3">
    <source>
        <dbReference type="ARBA" id="ARBA00022448"/>
    </source>
</evidence>
<keyword evidence="3" id="KW-0813">Transport</keyword>
<evidence type="ECO:0000256" key="1">
    <source>
        <dbReference type="ARBA" id="ARBA00004651"/>
    </source>
</evidence>
<dbReference type="GO" id="GO:0005886">
    <property type="term" value="C:plasma membrane"/>
    <property type="evidence" value="ECO:0007669"/>
    <property type="project" value="UniProtKB-SubCell"/>
</dbReference>
<feature type="transmembrane region" description="Helical" evidence="8">
    <location>
        <begin position="72"/>
        <end position="94"/>
    </location>
</feature>
<evidence type="ECO:0000256" key="4">
    <source>
        <dbReference type="ARBA" id="ARBA00022475"/>
    </source>
</evidence>
<dbReference type="EMBL" id="CP011797">
    <property type="protein sequence ID" value="ATX77489.1"/>
    <property type="molecule type" value="Genomic_DNA"/>
</dbReference>
<dbReference type="GO" id="GO:1903785">
    <property type="term" value="P:L-valine transmembrane transport"/>
    <property type="evidence" value="ECO:0007669"/>
    <property type="project" value="TreeGrafter"/>
</dbReference>
<comment type="subcellular location">
    <subcellularLocation>
        <location evidence="1">Cell membrane</location>
        <topology evidence="1">Multi-pass membrane protein</topology>
    </subcellularLocation>
</comment>
<dbReference type="KEGG" id="rfo:REIFOR_02358"/>
<name>A0A2K8KTU3_9GAMM</name>
<accession>A0A2K8KTU3</accession>
<dbReference type="InterPro" id="IPR011606">
    <property type="entry name" value="Brnchd-chn_aa_trnsp_permease"/>
</dbReference>
<sequence length="236" mass="25701">MNNAQQFRAFGQGALDSLPMVLAAIPFGILFGVLAPANGIAGWVAVAFSALVFAGASQYVAIGLLATGTPAVLIVLTTLVVNLRHLLYALGMLVPLQHVAKRSKIGLSFLLTDETYVTFNQRYLSGLSEADRVPYYLGSGLFMYSNWQVCTWIGLWAGSALEGIEQLGLEFAMVTAFLAMMMPMFRHRKNVVSAVLAFTLAWFTRSWPHKTGIVFSVMVAALVASQLDRFDPENKS</sequence>
<evidence type="ECO:0000256" key="8">
    <source>
        <dbReference type="SAM" id="Phobius"/>
    </source>
</evidence>
<evidence type="ECO:0000313" key="10">
    <source>
        <dbReference type="Proteomes" id="UP000229757"/>
    </source>
</evidence>
<dbReference type="AlphaFoldDB" id="A0A2K8KTU3"/>
<evidence type="ECO:0000256" key="5">
    <source>
        <dbReference type="ARBA" id="ARBA00022692"/>
    </source>
</evidence>
<keyword evidence="6 8" id="KW-1133">Transmembrane helix</keyword>
<protein>
    <submittedName>
        <fullName evidence="9">Branched-chain amino acid permease AzlC (Azaleucine resistance)</fullName>
    </submittedName>
</protein>
<dbReference type="PANTHER" id="PTHR34979:SF1">
    <property type="entry name" value="INNER MEMBRANE PROTEIN YGAZ"/>
    <property type="match status" value="1"/>
</dbReference>
<organism evidence="9 10">
    <name type="scientific">Reinekea forsetii</name>
    <dbReference type="NCBI Taxonomy" id="1336806"/>
    <lineage>
        <taxon>Bacteria</taxon>
        <taxon>Pseudomonadati</taxon>
        <taxon>Pseudomonadota</taxon>
        <taxon>Gammaproteobacteria</taxon>
        <taxon>Oceanospirillales</taxon>
        <taxon>Saccharospirillaceae</taxon>
        <taxon>Reinekea</taxon>
    </lineage>
</organism>
<dbReference type="PANTHER" id="PTHR34979">
    <property type="entry name" value="INNER MEMBRANE PROTEIN YGAZ"/>
    <property type="match status" value="1"/>
</dbReference>
<proteinExistence type="inferred from homology"/>
<keyword evidence="5 8" id="KW-0812">Transmembrane</keyword>
<evidence type="ECO:0000313" key="9">
    <source>
        <dbReference type="EMBL" id="ATX77489.1"/>
    </source>
</evidence>
<dbReference type="Proteomes" id="UP000229757">
    <property type="component" value="Chromosome"/>
</dbReference>
<evidence type="ECO:0000256" key="7">
    <source>
        <dbReference type="ARBA" id="ARBA00023136"/>
    </source>
</evidence>
<dbReference type="Pfam" id="PF03591">
    <property type="entry name" value="AzlC"/>
    <property type="match status" value="1"/>
</dbReference>
<gene>
    <name evidence="9" type="primary">azlC</name>
    <name evidence="9" type="ORF">REIFOR_02358</name>
</gene>
<reference evidence="9 10" key="1">
    <citation type="journal article" date="2017" name="Environ. Microbiol.">
        <title>Genomic and physiological analyses of 'Reinekea forsetii' reveal a versatile opportunistic lifestyle during spring algae blooms.</title>
        <authorList>
            <person name="Avci B."/>
            <person name="Hahnke R.L."/>
            <person name="Chafee M."/>
            <person name="Fischer T."/>
            <person name="Gruber-Vodicka H."/>
            <person name="Tegetmeyer H.E."/>
            <person name="Harder J."/>
            <person name="Fuchs B.M."/>
            <person name="Amann R.I."/>
            <person name="Teeling H."/>
        </authorList>
    </citation>
    <scope>NUCLEOTIDE SEQUENCE [LARGE SCALE GENOMIC DNA]</scope>
    <source>
        <strain evidence="9 10">Hel1_31_D35</strain>
    </source>
</reference>
<evidence type="ECO:0000256" key="6">
    <source>
        <dbReference type="ARBA" id="ARBA00022989"/>
    </source>
</evidence>
<dbReference type="OrthoDB" id="9803444at2"/>
<feature type="transmembrane region" description="Helical" evidence="8">
    <location>
        <begin position="44"/>
        <end position="66"/>
    </location>
</feature>
<keyword evidence="4" id="KW-1003">Cell membrane</keyword>
<dbReference type="RefSeq" id="WP_100257745.1">
    <property type="nucleotide sequence ID" value="NZ_CP011797.1"/>
</dbReference>
<comment type="similarity">
    <text evidence="2">Belongs to the AzlC family.</text>
</comment>
<evidence type="ECO:0000256" key="2">
    <source>
        <dbReference type="ARBA" id="ARBA00010735"/>
    </source>
</evidence>
<keyword evidence="10" id="KW-1185">Reference proteome</keyword>
<keyword evidence="7 8" id="KW-0472">Membrane</keyword>
<feature type="transmembrane region" description="Helical" evidence="8">
    <location>
        <begin position="20"/>
        <end position="37"/>
    </location>
</feature>